<evidence type="ECO:0000256" key="1">
    <source>
        <dbReference type="SAM" id="MobiDB-lite"/>
    </source>
</evidence>
<accession>A0A438NDM8</accession>
<dbReference type="VEuPathDB" id="FungiDB:PV10_04876"/>
<evidence type="ECO:0000313" key="2">
    <source>
        <dbReference type="EMBL" id="RVX73887.1"/>
    </source>
</evidence>
<dbReference type="PANTHER" id="PTHR11362">
    <property type="entry name" value="PHOSPHATIDYLETHANOLAMINE-BINDING PROTEIN"/>
    <property type="match status" value="1"/>
</dbReference>
<sequence>MKSSYAVYLPALAALVHAQSAPEFPIKVDSSLAVEWTASSTKLRTGTIIERDDILEPPTIFGPASASSTKAHIAMLVDQDVDIGEAKRVQLLHYFQPNLVGVNRAMTIQSPETNSTVNASIPSTEYLPPTPPGGDGPHRYTILLFEQPEDFAVPSEYASFIPPNEVTNRFPFDIAGFVKAAGLDVAIGANWFEVLNGTAEETQIALTAVPGPTGTMTPTASSRAETTTSVTTGTTASAGGASTTVSSTAAGTAAATSSSSTNAAVPEANRKAMRNLMLGFFLGSIGAGIWMS</sequence>
<dbReference type="Gene3D" id="3.90.280.10">
    <property type="entry name" value="PEBP-like"/>
    <property type="match status" value="1"/>
</dbReference>
<dbReference type="Proteomes" id="UP000288859">
    <property type="component" value="Unassembled WGS sequence"/>
</dbReference>
<dbReference type="InterPro" id="IPR035810">
    <property type="entry name" value="PEBP_euk"/>
</dbReference>
<comment type="caution">
    <text evidence="2">The sequence shown here is derived from an EMBL/GenBank/DDBJ whole genome shotgun (WGS) entry which is preliminary data.</text>
</comment>
<gene>
    <name evidence="2" type="ORF">B0A52_02777</name>
</gene>
<dbReference type="EMBL" id="NAJM01000006">
    <property type="protein sequence ID" value="RVX73887.1"/>
    <property type="molecule type" value="Genomic_DNA"/>
</dbReference>
<protein>
    <recommendedName>
        <fullName evidence="4">PEBP-like protein</fullName>
    </recommendedName>
</protein>
<feature type="compositionally biased region" description="Low complexity" evidence="1">
    <location>
        <begin position="219"/>
        <end position="244"/>
    </location>
</feature>
<feature type="region of interest" description="Disordered" evidence="1">
    <location>
        <begin position="209"/>
        <end position="244"/>
    </location>
</feature>
<organism evidence="2 3">
    <name type="scientific">Exophiala mesophila</name>
    <name type="common">Black yeast-like fungus</name>
    <dbReference type="NCBI Taxonomy" id="212818"/>
    <lineage>
        <taxon>Eukaryota</taxon>
        <taxon>Fungi</taxon>
        <taxon>Dikarya</taxon>
        <taxon>Ascomycota</taxon>
        <taxon>Pezizomycotina</taxon>
        <taxon>Eurotiomycetes</taxon>
        <taxon>Chaetothyriomycetidae</taxon>
        <taxon>Chaetothyriales</taxon>
        <taxon>Herpotrichiellaceae</taxon>
        <taxon>Exophiala</taxon>
    </lineage>
</organism>
<dbReference type="Pfam" id="PF01161">
    <property type="entry name" value="PBP"/>
    <property type="match status" value="1"/>
</dbReference>
<dbReference type="GO" id="GO:0030162">
    <property type="term" value="P:regulation of proteolysis"/>
    <property type="evidence" value="ECO:0007669"/>
    <property type="project" value="TreeGrafter"/>
</dbReference>
<reference evidence="2 3" key="1">
    <citation type="submission" date="2017-03" db="EMBL/GenBank/DDBJ databases">
        <title>Genomes of endolithic fungi from Antarctica.</title>
        <authorList>
            <person name="Coleine C."/>
            <person name="Masonjones S."/>
            <person name="Stajich J.E."/>
        </authorList>
    </citation>
    <scope>NUCLEOTIDE SEQUENCE [LARGE SCALE GENOMIC DNA]</scope>
    <source>
        <strain evidence="2 3">CCFEE 6314</strain>
    </source>
</reference>
<dbReference type="InterPro" id="IPR008914">
    <property type="entry name" value="PEBP"/>
</dbReference>
<dbReference type="PANTHER" id="PTHR11362:SF141">
    <property type="entry name" value="PHOSPHATIDYLETHANOLAMINE-BINDING PROTEIN"/>
    <property type="match status" value="1"/>
</dbReference>
<proteinExistence type="predicted"/>
<dbReference type="GO" id="GO:0005543">
    <property type="term" value="F:phospholipid binding"/>
    <property type="evidence" value="ECO:0007669"/>
    <property type="project" value="TreeGrafter"/>
</dbReference>
<dbReference type="SUPFAM" id="SSF49777">
    <property type="entry name" value="PEBP-like"/>
    <property type="match status" value="1"/>
</dbReference>
<dbReference type="OrthoDB" id="440553at2759"/>
<dbReference type="CDD" id="cd00866">
    <property type="entry name" value="PEBP_euk"/>
    <property type="match status" value="1"/>
</dbReference>
<dbReference type="AlphaFoldDB" id="A0A438NDM8"/>
<evidence type="ECO:0008006" key="4">
    <source>
        <dbReference type="Google" id="ProtNLM"/>
    </source>
</evidence>
<name>A0A438NDM8_EXOME</name>
<dbReference type="GO" id="GO:0030414">
    <property type="term" value="F:peptidase inhibitor activity"/>
    <property type="evidence" value="ECO:0007669"/>
    <property type="project" value="TreeGrafter"/>
</dbReference>
<evidence type="ECO:0000313" key="3">
    <source>
        <dbReference type="Proteomes" id="UP000288859"/>
    </source>
</evidence>
<dbReference type="GO" id="GO:0046578">
    <property type="term" value="P:regulation of Ras protein signal transduction"/>
    <property type="evidence" value="ECO:0007669"/>
    <property type="project" value="TreeGrafter"/>
</dbReference>
<dbReference type="InterPro" id="IPR036610">
    <property type="entry name" value="PEBP-like_sf"/>
</dbReference>